<sequence length="78" mass="8693">MPFRRFCIVGSIQFDGFKPGNCGLVVRLGTVKMANLPVEVRCSGPHAKYNKSATKKFTQMSNSLRLSAAFLEHVEVYI</sequence>
<proteinExistence type="predicted"/>
<protein>
    <submittedName>
        <fullName evidence="1">Uncharacterized protein</fullName>
    </submittedName>
</protein>
<dbReference type="EMBL" id="HACG01040480">
    <property type="protein sequence ID" value="CEK87345.1"/>
    <property type="molecule type" value="Transcribed_RNA"/>
</dbReference>
<evidence type="ECO:0000313" key="1">
    <source>
        <dbReference type="EMBL" id="CEK87345.1"/>
    </source>
</evidence>
<organism evidence="1">
    <name type="scientific">Arion vulgaris</name>
    <dbReference type="NCBI Taxonomy" id="1028688"/>
    <lineage>
        <taxon>Eukaryota</taxon>
        <taxon>Metazoa</taxon>
        <taxon>Spiralia</taxon>
        <taxon>Lophotrochozoa</taxon>
        <taxon>Mollusca</taxon>
        <taxon>Gastropoda</taxon>
        <taxon>Heterobranchia</taxon>
        <taxon>Euthyneura</taxon>
        <taxon>Panpulmonata</taxon>
        <taxon>Eupulmonata</taxon>
        <taxon>Stylommatophora</taxon>
        <taxon>Helicina</taxon>
        <taxon>Arionoidea</taxon>
        <taxon>Arionidae</taxon>
        <taxon>Arion</taxon>
    </lineage>
</organism>
<accession>A0A0B7B5G7</accession>
<reference evidence="1" key="1">
    <citation type="submission" date="2014-12" db="EMBL/GenBank/DDBJ databases">
        <title>Insight into the proteome of Arion vulgaris.</title>
        <authorList>
            <person name="Aradska J."/>
            <person name="Bulat T."/>
            <person name="Smidak R."/>
            <person name="Sarate P."/>
            <person name="Gangsoo J."/>
            <person name="Sialana F."/>
            <person name="Bilban M."/>
            <person name="Lubec G."/>
        </authorList>
    </citation>
    <scope>NUCLEOTIDE SEQUENCE</scope>
    <source>
        <tissue evidence="1">Skin</tissue>
    </source>
</reference>
<gene>
    <name evidence="1" type="primary">ORF158664</name>
</gene>
<dbReference type="AlphaFoldDB" id="A0A0B7B5G7"/>
<name>A0A0B7B5G7_9EUPU</name>